<evidence type="ECO:0008006" key="3">
    <source>
        <dbReference type="Google" id="ProtNLM"/>
    </source>
</evidence>
<comment type="caution">
    <text evidence="2">The sequence shown here is derived from an EMBL/GenBank/DDBJ whole genome shotgun (WGS) entry which is preliminary data.</text>
</comment>
<gene>
    <name evidence="2" type="ORF">S03H2_44527</name>
</gene>
<keyword evidence="1" id="KW-0812">Transmembrane</keyword>
<feature type="non-terminal residue" evidence="2">
    <location>
        <position position="176"/>
    </location>
</feature>
<feature type="transmembrane region" description="Helical" evidence="1">
    <location>
        <begin position="15"/>
        <end position="39"/>
    </location>
</feature>
<keyword evidence="1" id="KW-1133">Transmembrane helix</keyword>
<accession>X1ICP8</accession>
<dbReference type="AlphaFoldDB" id="X1ICP8"/>
<dbReference type="SUPFAM" id="SSF54523">
    <property type="entry name" value="Pili subunits"/>
    <property type="match status" value="1"/>
</dbReference>
<keyword evidence="1" id="KW-0472">Membrane</keyword>
<evidence type="ECO:0000256" key="1">
    <source>
        <dbReference type="SAM" id="Phobius"/>
    </source>
</evidence>
<organism evidence="2">
    <name type="scientific">marine sediment metagenome</name>
    <dbReference type="NCBI Taxonomy" id="412755"/>
    <lineage>
        <taxon>unclassified sequences</taxon>
        <taxon>metagenomes</taxon>
        <taxon>ecological metagenomes</taxon>
    </lineage>
</organism>
<protein>
    <recommendedName>
        <fullName evidence="3">Prepilin-type N-terminal cleavage/methylation domain-containing protein</fullName>
    </recommendedName>
</protein>
<sequence>MNQRKNYLTTPKEQGFTLVEVIVAVAILSFAIFATLRVITASLNSITRQGQRVKALHLAQAYLAKLEAESFLNVIPEIWTIDSTTYQLSIYDDNIPASQIFIATDDSDWYEVIGFNNDDNDDGILIADKDGTPYTVTFTSPPSSGEYFWTPSNLTLTFSDSDAGTQIQIYYRYYHL</sequence>
<dbReference type="NCBIfam" id="TIGR02532">
    <property type="entry name" value="IV_pilin_GFxxxE"/>
    <property type="match status" value="1"/>
</dbReference>
<name>X1ICP8_9ZZZZ</name>
<dbReference type="InterPro" id="IPR045584">
    <property type="entry name" value="Pilin-like"/>
</dbReference>
<evidence type="ECO:0000313" key="2">
    <source>
        <dbReference type="EMBL" id="GAH63899.1"/>
    </source>
</evidence>
<dbReference type="Pfam" id="PF07963">
    <property type="entry name" value="N_methyl"/>
    <property type="match status" value="1"/>
</dbReference>
<dbReference type="InterPro" id="IPR012902">
    <property type="entry name" value="N_methyl_site"/>
</dbReference>
<dbReference type="EMBL" id="BARU01027846">
    <property type="protein sequence ID" value="GAH63899.1"/>
    <property type="molecule type" value="Genomic_DNA"/>
</dbReference>
<reference evidence="2" key="1">
    <citation type="journal article" date="2014" name="Front. Microbiol.">
        <title>High frequency of phylogenetically diverse reductive dehalogenase-homologous genes in deep subseafloor sedimentary metagenomes.</title>
        <authorList>
            <person name="Kawai M."/>
            <person name="Futagami T."/>
            <person name="Toyoda A."/>
            <person name="Takaki Y."/>
            <person name="Nishi S."/>
            <person name="Hori S."/>
            <person name="Arai W."/>
            <person name="Tsubouchi T."/>
            <person name="Morono Y."/>
            <person name="Uchiyama I."/>
            <person name="Ito T."/>
            <person name="Fujiyama A."/>
            <person name="Inagaki F."/>
            <person name="Takami H."/>
        </authorList>
    </citation>
    <scope>NUCLEOTIDE SEQUENCE</scope>
    <source>
        <strain evidence="2">Expedition CK06-06</strain>
    </source>
</reference>
<dbReference type="Gene3D" id="3.30.700.10">
    <property type="entry name" value="Glycoprotein, Type 4 Pilin"/>
    <property type="match status" value="1"/>
</dbReference>
<dbReference type="PROSITE" id="PS00409">
    <property type="entry name" value="PROKAR_NTER_METHYL"/>
    <property type="match status" value="1"/>
</dbReference>
<proteinExistence type="predicted"/>